<name>A0ACB8FSB7_9SAUR</name>
<comment type="caution">
    <text evidence="1">The sequence shown here is derived from an EMBL/GenBank/DDBJ whole genome shotgun (WGS) entry which is preliminary data.</text>
</comment>
<proteinExistence type="predicted"/>
<dbReference type="EMBL" id="CM037619">
    <property type="protein sequence ID" value="KAH8008239.1"/>
    <property type="molecule type" value="Genomic_DNA"/>
</dbReference>
<dbReference type="Proteomes" id="UP000827872">
    <property type="component" value="Linkage Group LG06"/>
</dbReference>
<accession>A0ACB8FSB7</accession>
<organism evidence="1 2">
    <name type="scientific">Sphaerodactylus townsendi</name>
    <dbReference type="NCBI Taxonomy" id="933632"/>
    <lineage>
        <taxon>Eukaryota</taxon>
        <taxon>Metazoa</taxon>
        <taxon>Chordata</taxon>
        <taxon>Craniata</taxon>
        <taxon>Vertebrata</taxon>
        <taxon>Euteleostomi</taxon>
        <taxon>Lepidosauria</taxon>
        <taxon>Squamata</taxon>
        <taxon>Bifurcata</taxon>
        <taxon>Gekkota</taxon>
        <taxon>Sphaerodactylidae</taxon>
        <taxon>Sphaerodactylus</taxon>
    </lineage>
</organism>
<evidence type="ECO:0000313" key="1">
    <source>
        <dbReference type="EMBL" id="KAH8008239.1"/>
    </source>
</evidence>
<evidence type="ECO:0000313" key="2">
    <source>
        <dbReference type="Proteomes" id="UP000827872"/>
    </source>
</evidence>
<gene>
    <name evidence="1" type="ORF">K3G42_028490</name>
</gene>
<sequence length="347" mass="39012">MMSCDTEFYYSWNESWASEPFYNSHQIQQVMKRVSMVIYSITLVLGTTGNGLVIFHTGFRMKKTVTTIWYLNLAMADFIFALSLSSEIVYTALDYHWILGRLMCKFDAMVTFLNMFASIFFLTAISADRCISVMCPVWALNHRNLRLASFMAVGIWVAALALSLPYLSFRDTKPLPDGFVECIYSFGSEDDGELRTQRHFSVVMIEFTVGFLIPSAIISACYYAIVIKLRGSCFGHFGRSFKIIAAVVLVFFCSWFPYHLFSILETLEDDSLGMEKTLNIGAPLAHGLFCLNSCLNPLLYTFVGTGCKATNNQSFLSSFKGAFSENWVPRAFSSSRNSSSAVESTVV</sequence>
<keyword evidence="2" id="KW-1185">Reference proteome</keyword>
<protein>
    <submittedName>
        <fullName evidence="1">Uncharacterized protein</fullName>
    </submittedName>
</protein>
<reference evidence="1" key="1">
    <citation type="submission" date="2021-08" db="EMBL/GenBank/DDBJ databases">
        <title>The first chromosome-level gecko genome reveals the dynamic sex chromosomes of Neotropical dwarf geckos (Sphaerodactylidae: Sphaerodactylus).</title>
        <authorList>
            <person name="Pinto B.J."/>
            <person name="Keating S.E."/>
            <person name="Gamble T."/>
        </authorList>
    </citation>
    <scope>NUCLEOTIDE SEQUENCE</scope>
    <source>
        <strain evidence="1">TG3544</strain>
    </source>
</reference>